<name>X6NJ75_RETFI</name>
<feature type="domain" description="UBP34/UBP24/USP9X/USP9Y-like ARM repeat region" evidence="5">
    <location>
        <begin position="114"/>
        <end position="257"/>
    </location>
</feature>
<protein>
    <recommendedName>
        <fullName evidence="5">UBP34/UBP24/USP9X/USP9Y-like ARM repeat region domain-containing protein</fullName>
    </recommendedName>
</protein>
<keyword evidence="4" id="KW-1133">Transmembrane helix</keyword>
<evidence type="ECO:0000256" key="1">
    <source>
        <dbReference type="ARBA" id="ARBA00022670"/>
    </source>
</evidence>
<feature type="non-terminal residue" evidence="6">
    <location>
        <position position="496"/>
    </location>
</feature>
<keyword evidence="2" id="KW-0833">Ubl conjugation pathway</keyword>
<sequence length="496" mass="57944">KKKKKKKKKKKRCIWHIQESSNVAQHIIILKKIIQSYPLKKTWLGAMITQSTLIEKLDKDFAILDHFFQDLDTFKEMATSLWDPAHHDIVYIVYLCQCIFSLKCVLYLFPSLSLSLHKKKKTQNKQSLVKKKNGPVQTLRLSGSYFGYLDQLKIRLDFLLYLLTHSTLRLTREQYTKLWLLFVNKAICDEEIDLFCLWLLQGSIPPQQPSSRNLSYLKLYHSQDRKFLFHQCICQLPPANLSEAGYLLVVSFFCSTNKRKGCLTIEGSKKQTWLSSLERRITIGQGGTRKKYKELASNFVSFSPTQNSIKTLEQYLTYFDDEDEDEANDDMPKYLIHPDQHYVHPKSLQVVDYSELEGIPYFWRLVREAHSTVVGNQASELLNALHFNFSSRSRSKSEIRRNYVRKCLDYLSEDLTKRKESEGTSMRVERVIRLLRSFLEGFIAEKNIGNAEDVVELEIKPHKFFRLASYNITVAKTQTLRNLHNTYSVDCIKSTA</sequence>
<accession>X6NJ75</accession>
<feature type="transmembrane region" description="Helical" evidence="4">
    <location>
        <begin position="89"/>
        <end position="109"/>
    </location>
</feature>
<gene>
    <name evidence="6" type="ORF">RFI_11081</name>
</gene>
<evidence type="ECO:0000256" key="4">
    <source>
        <dbReference type="SAM" id="Phobius"/>
    </source>
</evidence>
<dbReference type="GO" id="GO:0008233">
    <property type="term" value="F:peptidase activity"/>
    <property type="evidence" value="ECO:0007669"/>
    <property type="project" value="UniProtKB-KW"/>
</dbReference>
<dbReference type="EMBL" id="ASPP01008116">
    <property type="protein sequence ID" value="ETO26056.1"/>
    <property type="molecule type" value="Genomic_DNA"/>
</dbReference>
<comment type="caution">
    <text evidence="6">The sequence shown here is derived from an EMBL/GenBank/DDBJ whole genome shotgun (WGS) entry which is preliminary data.</text>
</comment>
<evidence type="ECO:0000313" key="6">
    <source>
        <dbReference type="EMBL" id="ETO26056.1"/>
    </source>
</evidence>
<evidence type="ECO:0000256" key="3">
    <source>
        <dbReference type="ARBA" id="ARBA00022801"/>
    </source>
</evidence>
<dbReference type="GO" id="GO:0006508">
    <property type="term" value="P:proteolysis"/>
    <property type="evidence" value="ECO:0007669"/>
    <property type="project" value="UniProtKB-KW"/>
</dbReference>
<reference evidence="6 7" key="1">
    <citation type="journal article" date="2013" name="Curr. Biol.">
        <title>The Genome of the Foraminiferan Reticulomyxa filosa.</title>
        <authorList>
            <person name="Glockner G."/>
            <person name="Hulsmann N."/>
            <person name="Schleicher M."/>
            <person name="Noegel A.A."/>
            <person name="Eichinger L."/>
            <person name="Gallinger C."/>
            <person name="Pawlowski J."/>
            <person name="Sierra R."/>
            <person name="Euteneuer U."/>
            <person name="Pillet L."/>
            <person name="Moustafa A."/>
            <person name="Platzer M."/>
            <person name="Groth M."/>
            <person name="Szafranski K."/>
            <person name="Schliwa M."/>
        </authorList>
    </citation>
    <scope>NUCLEOTIDE SEQUENCE [LARGE SCALE GENOMIC DNA]</scope>
</reference>
<keyword evidence="4" id="KW-0472">Membrane</keyword>
<evidence type="ECO:0000256" key="2">
    <source>
        <dbReference type="ARBA" id="ARBA00022786"/>
    </source>
</evidence>
<keyword evidence="1" id="KW-0645">Protease</keyword>
<evidence type="ECO:0000313" key="7">
    <source>
        <dbReference type="Proteomes" id="UP000023152"/>
    </source>
</evidence>
<evidence type="ECO:0000259" key="5">
    <source>
        <dbReference type="Pfam" id="PF25010"/>
    </source>
</evidence>
<keyword evidence="7" id="KW-1185">Reference proteome</keyword>
<dbReference type="Pfam" id="PF25010">
    <property type="entry name" value="ARM_UBP24_USP9X-Y"/>
    <property type="match status" value="1"/>
</dbReference>
<dbReference type="Proteomes" id="UP000023152">
    <property type="component" value="Unassembled WGS sequence"/>
</dbReference>
<dbReference type="AlphaFoldDB" id="X6NJ75"/>
<keyword evidence="3" id="KW-0378">Hydrolase</keyword>
<keyword evidence="4" id="KW-0812">Transmembrane</keyword>
<feature type="non-terminal residue" evidence="6">
    <location>
        <position position="1"/>
    </location>
</feature>
<dbReference type="InterPro" id="IPR056850">
    <property type="entry name" value="ARM_UBP34_24_USP9X_Y"/>
</dbReference>
<organism evidence="6 7">
    <name type="scientific">Reticulomyxa filosa</name>
    <dbReference type="NCBI Taxonomy" id="46433"/>
    <lineage>
        <taxon>Eukaryota</taxon>
        <taxon>Sar</taxon>
        <taxon>Rhizaria</taxon>
        <taxon>Retaria</taxon>
        <taxon>Foraminifera</taxon>
        <taxon>Monothalamids</taxon>
        <taxon>Reticulomyxidae</taxon>
        <taxon>Reticulomyxa</taxon>
    </lineage>
</organism>
<proteinExistence type="predicted"/>